<dbReference type="EMBL" id="NFKP01000033">
    <property type="protein sequence ID" value="OUP67444.1"/>
    <property type="molecule type" value="Genomic_DNA"/>
</dbReference>
<reference evidence="2" key="1">
    <citation type="submission" date="2017-04" db="EMBL/GenBank/DDBJ databases">
        <title>Function of individual gut microbiota members based on whole genome sequencing of pure cultures obtained from chicken caecum.</title>
        <authorList>
            <person name="Medvecky M."/>
            <person name="Cejkova D."/>
            <person name="Polansky O."/>
            <person name="Karasova D."/>
            <person name="Kubasova T."/>
            <person name="Cizek A."/>
            <person name="Rychlik I."/>
        </authorList>
    </citation>
    <scope>NUCLEOTIDE SEQUENCE [LARGE SCALE GENOMIC DNA]</scope>
    <source>
        <strain evidence="2">An175</strain>
    </source>
</reference>
<sequence length="257" mass="30068">MGLAKPYYRIARPKSFVPDYAVDKRYASDRLQLSRAYINIEKELRSIFNSIEPDEQNKATFSFELYSLLLRACTEVELNCKLIMEANGATPTNKHFTMLDYKKLEKSSLLSKYTATFSNWRMRNPNTHELEYIKKDFRPFANFGLTNSKAPDWYDAYNKVKHNREENLEKANLENCINAVAGILILLYSQFGSRCIETYGTNGLCWQEDGAYDLNFDADVIFEIHPPLISDWQESELYDFNWNNIKTLAQPFDKFNF</sequence>
<organism evidence="1 2">
    <name type="scientific">Anaerotruncus colihominis</name>
    <dbReference type="NCBI Taxonomy" id="169435"/>
    <lineage>
        <taxon>Bacteria</taxon>
        <taxon>Bacillati</taxon>
        <taxon>Bacillota</taxon>
        <taxon>Clostridia</taxon>
        <taxon>Eubacteriales</taxon>
        <taxon>Oscillospiraceae</taxon>
        <taxon>Anaerotruncus</taxon>
    </lineage>
</organism>
<evidence type="ECO:0000313" key="2">
    <source>
        <dbReference type="Proteomes" id="UP000196386"/>
    </source>
</evidence>
<dbReference type="Proteomes" id="UP000196386">
    <property type="component" value="Unassembled WGS sequence"/>
</dbReference>
<dbReference type="RefSeq" id="WP_087303130.1">
    <property type="nucleotide sequence ID" value="NZ_JBCLRJ010000025.1"/>
</dbReference>
<protein>
    <submittedName>
        <fullName evidence="1">Uncharacterized protein</fullName>
    </submittedName>
</protein>
<proteinExistence type="predicted"/>
<dbReference type="AlphaFoldDB" id="A0A1Y4MF97"/>
<gene>
    <name evidence="1" type="ORF">B5F11_18060</name>
</gene>
<comment type="caution">
    <text evidence="1">The sequence shown here is derived from an EMBL/GenBank/DDBJ whole genome shotgun (WGS) entry which is preliminary data.</text>
</comment>
<accession>A0A1Y4MF97</accession>
<evidence type="ECO:0000313" key="1">
    <source>
        <dbReference type="EMBL" id="OUP67444.1"/>
    </source>
</evidence>
<name>A0A1Y4MF97_9FIRM</name>